<name>G0TZ74_TRYVY</name>
<feature type="transmembrane region" description="Helical" evidence="1">
    <location>
        <begin position="12"/>
        <end position="32"/>
    </location>
</feature>
<protein>
    <submittedName>
        <fullName evidence="2">Uncharacterized protein</fullName>
    </submittedName>
</protein>
<evidence type="ECO:0000256" key="1">
    <source>
        <dbReference type="SAM" id="Phobius"/>
    </source>
</evidence>
<dbReference type="AlphaFoldDB" id="G0TZ74"/>
<evidence type="ECO:0000313" key="2">
    <source>
        <dbReference type="EMBL" id="CCC49277.1"/>
    </source>
</evidence>
<feature type="transmembrane region" description="Helical" evidence="1">
    <location>
        <begin position="134"/>
        <end position="159"/>
    </location>
</feature>
<dbReference type="EMBL" id="HE573023">
    <property type="protein sequence ID" value="CCC49277.1"/>
    <property type="molecule type" value="Genomic_DNA"/>
</dbReference>
<gene>
    <name evidence="2" type="ORF">TVY486_0705970</name>
</gene>
<organism evidence="2">
    <name type="scientific">Trypanosoma vivax (strain Y486)</name>
    <dbReference type="NCBI Taxonomy" id="1055687"/>
    <lineage>
        <taxon>Eukaryota</taxon>
        <taxon>Discoba</taxon>
        <taxon>Euglenozoa</taxon>
        <taxon>Kinetoplastea</taxon>
        <taxon>Metakinetoplastina</taxon>
        <taxon>Trypanosomatida</taxon>
        <taxon>Trypanosomatidae</taxon>
        <taxon>Trypanosoma</taxon>
        <taxon>Duttonella</taxon>
    </lineage>
</organism>
<feature type="transmembrane region" description="Helical" evidence="1">
    <location>
        <begin position="52"/>
        <end position="79"/>
    </location>
</feature>
<keyword evidence="1" id="KW-0812">Transmembrane</keyword>
<keyword evidence="1" id="KW-1133">Transmembrane helix</keyword>
<reference evidence="2" key="1">
    <citation type="journal article" date="2012" name="Proc. Natl. Acad. Sci. U.S.A.">
        <title>Antigenic diversity is generated by distinct evolutionary mechanisms in African trypanosome species.</title>
        <authorList>
            <person name="Jackson A.P."/>
            <person name="Berry A."/>
            <person name="Aslett M."/>
            <person name="Allison H.C."/>
            <person name="Burton P."/>
            <person name="Vavrova-Anderson J."/>
            <person name="Brown R."/>
            <person name="Browne H."/>
            <person name="Corton N."/>
            <person name="Hauser H."/>
            <person name="Gamble J."/>
            <person name="Gilderthorp R."/>
            <person name="Marcello L."/>
            <person name="McQuillan J."/>
            <person name="Otto T.D."/>
            <person name="Quail M.A."/>
            <person name="Sanders M.J."/>
            <person name="van Tonder A."/>
            <person name="Ginger M.L."/>
            <person name="Field M.C."/>
            <person name="Barry J.D."/>
            <person name="Hertz-Fowler C."/>
            <person name="Berriman M."/>
        </authorList>
    </citation>
    <scope>NUCLEOTIDE SEQUENCE</scope>
    <source>
        <strain evidence="2">Y486</strain>
    </source>
</reference>
<accession>G0TZ74</accession>
<sequence>MDIRMPIQTYMYLHIKMFVRVCVCVCVCRVILAYNRCFHDYFSIRRRLVTHYAFFALIVVVAIYSCFFISSVRMFVFIFQSQRSQPLTLTLRQHCLISLAQLLSTFMHTQLFLSRRGRTRALSFRPPITIATGTFPLILAACTCSGRLTTLLLLLLLLFHFTATRLVTGTQRHNKLMQVGENSGGIFYFPFSFHCK</sequence>
<proteinExistence type="predicted"/>
<dbReference type="VEuPathDB" id="TriTrypDB:TvY486_0705970"/>
<keyword evidence="1" id="KW-0472">Membrane</keyword>